<evidence type="ECO:0000313" key="1">
    <source>
        <dbReference type="EMBL" id="MDV2475180.1"/>
    </source>
</evidence>
<reference evidence="1 2" key="1">
    <citation type="submission" date="2019-10" db="EMBL/GenBank/DDBJ databases">
        <title>Draft Genome Assembly of Rhodococcus zopfii DSM44189.</title>
        <authorList>
            <person name="Sutton J.M."/>
            <person name="Akob D.M."/>
            <person name="Bushman T.J."/>
        </authorList>
    </citation>
    <scope>NUCLEOTIDE SEQUENCE [LARGE SCALE GENOMIC DNA]</scope>
    <source>
        <strain evidence="1 2">DSM 44189</strain>
    </source>
</reference>
<dbReference type="InterPro" id="IPR036412">
    <property type="entry name" value="HAD-like_sf"/>
</dbReference>
<dbReference type="SFLD" id="SFLDS00003">
    <property type="entry name" value="Haloacid_Dehalogenase"/>
    <property type="match status" value="1"/>
</dbReference>
<dbReference type="Pfam" id="PF13419">
    <property type="entry name" value="HAD_2"/>
    <property type="match status" value="1"/>
</dbReference>
<dbReference type="InterPro" id="IPR050155">
    <property type="entry name" value="HAD-like_hydrolase_sf"/>
</dbReference>
<comment type="caution">
    <text evidence="1">The sequence shown here is derived from an EMBL/GenBank/DDBJ whole genome shotgun (WGS) entry which is preliminary data.</text>
</comment>
<keyword evidence="2" id="KW-1185">Reference proteome</keyword>
<dbReference type="Gene3D" id="3.40.50.1000">
    <property type="entry name" value="HAD superfamily/HAD-like"/>
    <property type="match status" value="1"/>
</dbReference>
<protein>
    <submittedName>
        <fullName evidence="1">HAD hydrolase-like protein</fullName>
    </submittedName>
</protein>
<sequence length="232" mass="24330">MTLLVDTRPPMLPSPVVLFDLDGTLTDSATGVINGYRHALATLGVDVPAGNLVRLLGPPMTDSLRALGLDEAQVDRGTAAYREYYAATGWAENALFDGVETMLEEVREAGSRLAVATSKNEVFAERILRHFGVADAFEFIGGASPDGNRRAKDDVVAHSLAALGIDPVEAAAGGTAGVLMVGDREHDVHGAGRFGIPTVFVEYGYGAAEESEHAHTAVGSVSELGRILTGAR</sequence>
<organism evidence="1 2">
    <name type="scientific">Rhodococcus zopfii</name>
    <dbReference type="NCBI Taxonomy" id="43772"/>
    <lineage>
        <taxon>Bacteria</taxon>
        <taxon>Bacillati</taxon>
        <taxon>Actinomycetota</taxon>
        <taxon>Actinomycetes</taxon>
        <taxon>Mycobacteriales</taxon>
        <taxon>Nocardiaceae</taxon>
        <taxon>Rhodococcus</taxon>
    </lineage>
</organism>
<proteinExistence type="predicted"/>
<dbReference type="InterPro" id="IPR023198">
    <property type="entry name" value="PGP-like_dom2"/>
</dbReference>
<evidence type="ECO:0000313" key="2">
    <source>
        <dbReference type="Proteomes" id="UP001275440"/>
    </source>
</evidence>
<dbReference type="SUPFAM" id="SSF56784">
    <property type="entry name" value="HAD-like"/>
    <property type="match status" value="1"/>
</dbReference>
<gene>
    <name evidence="1" type="ORF">F8M49_06595</name>
</gene>
<dbReference type="Gene3D" id="1.10.150.240">
    <property type="entry name" value="Putative phosphatase, domain 2"/>
    <property type="match status" value="1"/>
</dbReference>
<dbReference type="EMBL" id="WBMO01000001">
    <property type="protein sequence ID" value="MDV2475180.1"/>
    <property type="molecule type" value="Genomic_DNA"/>
</dbReference>
<dbReference type="InterPro" id="IPR041492">
    <property type="entry name" value="HAD_2"/>
</dbReference>
<dbReference type="SFLD" id="SFLDG01129">
    <property type="entry name" value="C1.5:_HAD__Beta-PGM__Phosphata"/>
    <property type="match status" value="1"/>
</dbReference>
<dbReference type="PANTHER" id="PTHR43434:SF20">
    <property type="entry name" value="5'-NUCLEOTIDASE"/>
    <property type="match status" value="1"/>
</dbReference>
<dbReference type="PANTHER" id="PTHR43434">
    <property type="entry name" value="PHOSPHOGLYCOLATE PHOSPHATASE"/>
    <property type="match status" value="1"/>
</dbReference>
<dbReference type="InterPro" id="IPR023214">
    <property type="entry name" value="HAD_sf"/>
</dbReference>
<accession>A0ABU3WMF8</accession>
<name>A0ABU3WMF8_9NOCA</name>
<dbReference type="Proteomes" id="UP001275440">
    <property type="component" value="Unassembled WGS sequence"/>
</dbReference>